<dbReference type="GO" id="GO:0003677">
    <property type="term" value="F:DNA binding"/>
    <property type="evidence" value="ECO:0007669"/>
    <property type="project" value="UniProtKB-KW"/>
</dbReference>
<protein>
    <recommendedName>
        <fullName evidence="9">CUT domain-containing protein</fullName>
    </recommendedName>
</protein>
<keyword evidence="7" id="KW-0804">Transcription</keyword>
<dbReference type="Gene3D" id="1.10.260.40">
    <property type="entry name" value="lambda repressor-like DNA-binding domains"/>
    <property type="match status" value="1"/>
</dbReference>
<gene>
    <name evidence="10" type="ORF">DAPPUDRAFT_17828</name>
</gene>
<dbReference type="InParanoid" id="E9FY88"/>
<accession>E9FY88</accession>
<dbReference type="SMART" id="SM01109">
    <property type="entry name" value="CUT"/>
    <property type="match status" value="1"/>
</dbReference>
<feature type="non-terminal residue" evidence="10">
    <location>
        <position position="87"/>
    </location>
</feature>
<evidence type="ECO:0000313" key="10">
    <source>
        <dbReference type="EMBL" id="EFX87496.1"/>
    </source>
</evidence>
<evidence type="ECO:0000259" key="9">
    <source>
        <dbReference type="PROSITE" id="PS51042"/>
    </source>
</evidence>
<dbReference type="InterPro" id="IPR010982">
    <property type="entry name" value="Lambda_DNA-bd_dom_sf"/>
</dbReference>
<evidence type="ECO:0000256" key="7">
    <source>
        <dbReference type="ARBA" id="ARBA00023163"/>
    </source>
</evidence>
<dbReference type="InterPro" id="IPR003350">
    <property type="entry name" value="CUT_dom"/>
</dbReference>
<dbReference type="PhylomeDB" id="E9FY88"/>
<keyword evidence="4" id="KW-0175">Coiled coil</keyword>
<dbReference type="GO" id="GO:0005634">
    <property type="term" value="C:nucleus"/>
    <property type="evidence" value="ECO:0007669"/>
    <property type="project" value="UniProtKB-SubCell"/>
</dbReference>
<dbReference type="PROSITE" id="PS51042">
    <property type="entry name" value="CUT"/>
    <property type="match status" value="1"/>
</dbReference>
<keyword evidence="6" id="KW-0371">Homeobox</keyword>
<dbReference type="PANTHER" id="PTHR14043:SF2">
    <property type="entry name" value="HOMEOBOX PROTEIN CUT"/>
    <property type="match status" value="1"/>
</dbReference>
<keyword evidence="5" id="KW-0238">DNA-binding</keyword>
<dbReference type="eggNOG" id="KOG2252">
    <property type="taxonomic scope" value="Eukaryota"/>
</dbReference>
<name>E9FY88_DAPPU</name>
<evidence type="ECO:0000313" key="11">
    <source>
        <dbReference type="Proteomes" id="UP000000305"/>
    </source>
</evidence>
<evidence type="ECO:0000256" key="5">
    <source>
        <dbReference type="ARBA" id="ARBA00023125"/>
    </source>
</evidence>
<dbReference type="Pfam" id="PF02376">
    <property type="entry name" value="CUT"/>
    <property type="match status" value="1"/>
</dbReference>
<dbReference type="KEGG" id="dpx:DAPPUDRAFT_17828"/>
<evidence type="ECO:0000256" key="2">
    <source>
        <dbReference type="ARBA" id="ARBA00022737"/>
    </source>
</evidence>
<sequence length="87" mass="9871">VYELAALTQDLDTQGMTTKIKEVLLANNIGQKIFGEAVLGLSQGSVSELLSKPKPWHMLSIKGREPFIRMQLWLSDPRNIEHIQRLK</sequence>
<feature type="non-terminal residue" evidence="10">
    <location>
        <position position="1"/>
    </location>
</feature>
<dbReference type="HOGENOM" id="CLU_180451_1_0_1"/>
<dbReference type="OrthoDB" id="10257567at2759"/>
<evidence type="ECO:0000256" key="3">
    <source>
        <dbReference type="ARBA" id="ARBA00023015"/>
    </source>
</evidence>
<dbReference type="AlphaFoldDB" id="E9FY88"/>
<evidence type="ECO:0000256" key="1">
    <source>
        <dbReference type="ARBA" id="ARBA00004123"/>
    </source>
</evidence>
<proteinExistence type="predicted"/>
<evidence type="ECO:0000256" key="6">
    <source>
        <dbReference type="ARBA" id="ARBA00023155"/>
    </source>
</evidence>
<keyword evidence="3" id="KW-0805">Transcription regulation</keyword>
<evidence type="ECO:0000256" key="8">
    <source>
        <dbReference type="ARBA" id="ARBA00023242"/>
    </source>
</evidence>
<evidence type="ECO:0000256" key="4">
    <source>
        <dbReference type="ARBA" id="ARBA00023054"/>
    </source>
</evidence>
<feature type="domain" description="CUT" evidence="9">
    <location>
        <begin position="2"/>
        <end position="87"/>
    </location>
</feature>
<comment type="subcellular location">
    <subcellularLocation>
        <location evidence="1">Nucleus</location>
    </subcellularLocation>
</comment>
<dbReference type="PANTHER" id="PTHR14043">
    <property type="entry name" value="CCAAT DISPLACEMENT PROTEIN-RELATED"/>
    <property type="match status" value="1"/>
</dbReference>
<dbReference type="Proteomes" id="UP000000305">
    <property type="component" value="Unassembled WGS sequence"/>
</dbReference>
<dbReference type="SUPFAM" id="SSF47413">
    <property type="entry name" value="lambda repressor-like DNA-binding domains"/>
    <property type="match status" value="1"/>
</dbReference>
<keyword evidence="8" id="KW-0539">Nucleus</keyword>
<dbReference type="OMA" id="AENDYMA"/>
<keyword evidence="2" id="KW-0677">Repeat</keyword>
<reference evidence="10 11" key="1">
    <citation type="journal article" date="2011" name="Science">
        <title>The ecoresponsive genome of Daphnia pulex.</title>
        <authorList>
            <person name="Colbourne J.K."/>
            <person name="Pfrender M.E."/>
            <person name="Gilbert D."/>
            <person name="Thomas W.K."/>
            <person name="Tucker A."/>
            <person name="Oakley T.H."/>
            <person name="Tokishita S."/>
            <person name="Aerts A."/>
            <person name="Arnold G.J."/>
            <person name="Basu M.K."/>
            <person name="Bauer D.J."/>
            <person name="Caceres C.E."/>
            <person name="Carmel L."/>
            <person name="Casola C."/>
            <person name="Choi J.H."/>
            <person name="Detter J.C."/>
            <person name="Dong Q."/>
            <person name="Dusheyko S."/>
            <person name="Eads B.D."/>
            <person name="Frohlich T."/>
            <person name="Geiler-Samerotte K.A."/>
            <person name="Gerlach D."/>
            <person name="Hatcher P."/>
            <person name="Jogdeo S."/>
            <person name="Krijgsveld J."/>
            <person name="Kriventseva E.V."/>
            <person name="Kultz D."/>
            <person name="Laforsch C."/>
            <person name="Lindquist E."/>
            <person name="Lopez J."/>
            <person name="Manak J.R."/>
            <person name="Muller J."/>
            <person name="Pangilinan J."/>
            <person name="Patwardhan R.P."/>
            <person name="Pitluck S."/>
            <person name="Pritham E.J."/>
            <person name="Rechtsteiner A."/>
            <person name="Rho M."/>
            <person name="Rogozin I.B."/>
            <person name="Sakarya O."/>
            <person name="Salamov A."/>
            <person name="Schaack S."/>
            <person name="Shapiro H."/>
            <person name="Shiga Y."/>
            <person name="Skalitzky C."/>
            <person name="Smith Z."/>
            <person name="Souvorov A."/>
            <person name="Sung W."/>
            <person name="Tang Z."/>
            <person name="Tsuchiya D."/>
            <person name="Tu H."/>
            <person name="Vos H."/>
            <person name="Wang M."/>
            <person name="Wolf Y.I."/>
            <person name="Yamagata H."/>
            <person name="Yamada T."/>
            <person name="Ye Y."/>
            <person name="Shaw J.R."/>
            <person name="Andrews J."/>
            <person name="Crease T.J."/>
            <person name="Tang H."/>
            <person name="Lucas S.M."/>
            <person name="Robertson H.M."/>
            <person name="Bork P."/>
            <person name="Koonin E.V."/>
            <person name="Zdobnov E.M."/>
            <person name="Grigoriev I.V."/>
            <person name="Lynch M."/>
            <person name="Boore J.L."/>
        </authorList>
    </citation>
    <scope>NUCLEOTIDE SEQUENCE [LARGE SCALE GENOMIC DNA]</scope>
</reference>
<organism evidence="10 11">
    <name type="scientific">Daphnia pulex</name>
    <name type="common">Water flea</name>
    <dbReference type="NCBI Taxonomy" id="6669"/>
    <lineage>
        <taxon>Eukaryota</taxon>
        <taxon>Metazoa</taxon>
        <taxon>Ecdysozoa</taxon>
        <taxon>Arthropoda</taxon>
        <taxon>Crustacea</taxon>
        <taxon>Branchiopoda</taxon>
        <taxon>Diplostraca</taxon>
        <taxon>Cladocera</taxon>
        <taxon>Anomopoda</taxon>
        <taxon>Daphniidae</taxon>
        <taxon>Daphnia</taxon>
    </lineage>
</organism>
<dbReference type="EMBL" id="GL732527">
    <property type="protein sequence ID" value="EFX87496.1"/>
    <property type="molecule type" value="Genomic_DNA"/>
</dbReference>
<dbReference type="FunFam" id="1.10.260.40:FF:000004">
    <property type="entry name" value="Cut-like homeobox 1a"/>
    <property type="match status" value="1"/>
</dbReference>
<keyword evidence="11" id="KW-1185">Reference proteome</keyword>